<dbReference type="OrthoDB" id="913927at2759"/>
<sequence>MLAISGFGWNHTGKMITVRDEDVWQGYITAHPKAKSMCHKSWPYYPDLEEIFGKDRATGEGEVGFTDAVNDVLHDTNVEVRSPILTEDAVPEQCDYPQINFDSFSAQAGESSASGKSKRDG</sequence>
<dbReference type="AlphaFoldDB" id="A0A9N7RKF6"/>
<organism evidence="1 2">
    <name type="scientific">Striga hermonthica</name>
    <name type="common">Purple witchweed</name>
    <name type="synonym">Buchnera hermonthica</name>
    <dbReference type="NCBI Taxonomy" id="68872"/>
    <lineage>
        <taxon>Eukaryota</taxon>
        <taxon>Viridiplantae</taxon>
        <taxon>Streptophyta</taxon>
        <taxon>Embryophyta</taxon>
        <taxon>Tracheophyta</taxon>
        <taxon>Spermatophyta</taxon>
        <taxon>Magnoliopsida</taxon>
        <taxon>eudicotyledons</taxon>
        <taxon>Gunneridae</taxon>
        <taxon>Pentapetalae</taxon>
        <taxon>asterids</taxon>
        <taxon>lamiids</taxon>
        <taxon>Lamiales</taxon>
        <taxon>Orobanchaceae</taxon>
        <taxon>Buchnereae</taxon>
        <taxon>Striga</taxon>
    </lineage>
</organism>
<evidence type="ECO:0000313" key="2">
    <source>
        <dbReference type="Proteomes" id="UP001153555"/>
    </source>
</evidence>
<keyword evidence="2" id="KW-1185">Reference proteome</keyword>
<dbReference type="PANTHER" id="PTHR46250">
    <property type="entry name" value="MYB/SANT-LIKE DNA-BINDING DOMAIN PROTEIN-RELATED"/>
    <property type="match status" value="1"/>
</dbReference>
<reference evidence="1" key="1">
    <citation type="submission" date="2019-12" db="EMBL/GenBank/DDBJ databases">
        <authorList>
            <person name="Scholes J."/>
        </authorList>
    </citation>
    <scope>NUCLEOTIDE SEQUENCE</scope>
</reference>
<dbReference type="Proteomes" id="UP001153555">
    <property type="component" value="Unassembled WGS sequence"/>
</dbReference>
<dbReference type="EMBL" id="CACSLK010027832">
    <property type="protein sequence ID" value="CAA0831366.1"/>
    <property type="molecule type" value="Genomic_DNA"/>
</dbReference>
<evidence type="ECO:0000313" key="1">
    <source>
        <dbReference type="EMBL" id="CAA0831366.1"/>
    </source>
</evidence>
<name>A0A9N7RKF6_STRHE</name>
<comment type="caution">
    <text evidence="1">The sequence shown here is derived from an EMBL/GenBank/DDBJ whole genome shotgun (WGS) entry which is preliminary data.</text>
</comment>
<gene>
    <name evidence="1" type="ORF">SHERM_26715</name>
</gene>
<accession>A0A9N7RKF6</accession>
<proteinExistence type="predicted"/>
<protein>
    <submittedName>
        <fullName evidence="1">Uncharacterized protein</fullName>
    </submittedName>
</protein>